<evidence type="ECO:0000256" key="1">
    <source>
        <dbReference type="SAM" id="SignalP"/>
    </source>
</evidence>
<accession>A0A7S2WLA9</accession>
<dbReference type="AlphaFoldDB" id="A0A7S2WLA9"/>
<feature type="signal peptide" evidence="1">
    <location>
        <begin position="1"/>
        <end position="22"/>
    </location>
</feature>
<feature type="chain" id="PRO_5031129703" description="Secreted protein" evidence="1">
    <location>
        <begin position="23"/>
        <end position="111"/>
    </location>
</feature>
<dbReference type="EMBL" id="HBHK01019317">
    <property type="protein sequence ID" value="CAD9694689.1"/>
    <property type="molecule type" value="Transcribed_RNA"/>
</dbReference>
<gene>
    <name evidence="2" type="ORF">QSP1433_LOCUS12211</name>
</gene>
<reference evidence="2" key="1">
    <citation type="submission" date="2021-01" db="EMBL/GenBank/DDBJ databases">
        <authorList>
            <person name="Corre E."/>
            <person name="Pelletier E."/>
            <person name="Niang G."/>
            <person name="Scheremetjew M."/>
            <person name="Finn R."/>
            <person name="Kale V."/>
            <person name="Holt S."/>
            <person name="Cochrane G."/>
            <person name="Meng A."/>
            <person name="Brown T."/>
            <person name="Cohen L."/>
        </authorList>
    </citation>
    <scope>NUCLEOTIDE SEQUENCE</scope>
    <source>
        <strain evidence="2">NY070348D</strain>
    </source>
</reference>
<evidence type="ECO:0008006" key="3">
    <source>
        <dbReference type="Google" id="ProtNLM"/>
    </source>
</evidence>
<evidence type="ECO:0000313" key="2">
    <source>
        <dbReference type="EMBL" id="CAD9694689.1"/>
    </source>
</evidence>
<protein>
    <recommendedName>
        <fullName evidence="3">Secreted protein</fullName>
    </recommendedName>
</protein>
<keyword evidence="1" id="KW-0732">Signal</keyword>
<proteinExistence type="predicted"/>
<organism evidence="2">
    <name type="scientific">Mucochytrium quahogii</name>
    <dbReference type="NCBI Taxonomy" id="96639"/>
    <lineage>
        <taxon>Eukaryota</taxon>
        <taxon>Sar</taxon>
        <taxon>Stramenopiles</taxon>
        <taxon>Bigyra</taxon>
        <taxon>Labyrinthulomycetes</taxon>
        <taxon>Thraustochytrida</taxon>
        <taxon>Thraustochytriidae</taxon>
        <taxon>Mucochytrium</taxon>
    </lineage>
</organism>
<name>A0A7S2WLA9_9STRA</name>
<sequence>MIATSAMRILRLLIQLIAKLLRICVHSMLRELWRHVNIVKGESQFQLNSNIPSVKCSVHVQCALCSDSSVKCLFVSLTNCPNSSQLELSKPSNARTERLRNIASCQSDHQN</sequence>